<proteinExistence type="predicted"/>
<dbReference type="OrthoDB" id="2990381at2"/>
<dbReference type="EMBL" id="JACEIP010000016">
    <property type="protein sequence ID" value="MBA4543482.1"/>
    <property type="molecule type" value="Genomic_DNA"/>
</dbReference>
<evidence type="ECO:0000313" key="2">
    <source>
        <dbReference type="Proteomes" id="UP000530514"/>
    </source>
</evidence>
<protein>
    <submittedName>
        <fullName evidence="1">DUF1292 domain-containing protein</fullName>
    </submittedName>
</protein>
<name>A0A7W1XB75_9BACL</name>
<dbReference type="Proteomes" id="UP000530514">
    <property type="component" value="Unassembled WGS sequence"/>
</dbReference>
<comment type="caution">
    <text evidence="1">The sequence shown here is derived from an EMBL/GenBank/DDBJ whole genome shotgun (WGS) entry which is preliminary data.</text>
</comment>
<dbReference type="Pfam" id="PF06949">
    <property type="entry name" value="DUF1292"/>
    <property type="match status" value="1"/>
</dbReference>
<organism evidence="1 2">
    <name type="scientific">Thermoactinomyces daqus</name>
    <dbReference type="NCBI Taxonomy" id="1329516"/>
    <lineage>
        <taxon>Bacteria</taxon>
        <taxon>Bacillati</taxon>
        <taxon>Bacillota</taxon>
        <taxon>Bacilli</taxon>
        <taxon>Bacillales</taxon>
        <taxon>Thermoactinomycetaceae</taxon>
        <taxon>Thermoactinomyces</taxon>
    </lineage>
</organism>
<reference evidence="1 2" key="1">
    <citation type="submission" date="2020-07" db="EMBL/GenBank/DDBJ databases">
        <authorList>
            <person name="Feng H."/>
        </authorList>
    </citation>
    <scope>NUCLEOTIDE SEQUENCE [LARGE SCALE GENOMIC DNA]</scope>
    <source>
        <strain evidence="2">s-11</strain>
    </source>
</reference>
<dbReference type="AlphaFoldDB" id="A0A7W1XB75"/>
<sequence length="96" mass="11300">MNQSGPREVYILRNRLHPGEPLQYPSDNGNPVPYRVLSEMEVNGEHYAVLQKHDDHPDDAYLFRVKQGQIVEIDDETEWENIAEAVDEMLYFHDFQ</sequence>
<gene>
    <name evidence="1" type="ORF">H1164_11305</name>
</gene>
<dbReference type="InterPro" id="IPR009711">
    <property type="entry name" value="UPF0473"/>
</dbReference>
<keyword evidence="2" id="KW-1185">Reference proteome</keyword>
<dbReference type="RefSeq" id="WP_033100947.1">
    <property type="nucleotide sequence ID" value="NZ_JACEIP010000016.1"/>
</dbReference>
<accession>A0A7W1XB75</accession>
<evidence type="ECO:0000313" key="1">
    <source>
        <dbReference type="EMBL" id="MBA4543482.1"/>
    </source>
</evidence>